<dbReference type="InterPro" id="IPR036888">
    <property type="entry name" value="DNA_integrity_DisA_N_sf"/>
</dbReference>
<accession>A0A243W8C7</accession>
<evidence type="ECO:0000259" key="1">
    <source>
        <dbReference type="Pfam" id="PF21751"/>
    </source>
</evidence>
<comment type="caution">
    <text evidence="2">The sequence shown here is derived from an EMBL/GenBank/DDBJ whole genome shotgun (WGS) entry which is preliminary data.</text>
</comment>
<dbReference type="AlphaFoldDB" id="A0A243W8C7"/>
<protein>
    <recommendedName>
        <fullName evidence="1">Probable sensor domain-containing protein</fullName>
    </recommendedName>
</protein>
<gene>
    <name evidence="2" type="ORF">BXP70_24655</name>
</gene>
<evidence type="ECO:0000313" key="2">
    <source>
        <dbReference type="EMBL" id="OUJ70289.1"/>
    </source>
</evidence>
<reference evidence="2 3" key="1">
    <citation type="submission" date="2017-01" db="EMBL/GenBank/DDBJ databases">
        <title>A new Hymenobacter.</title>
        <authorList>
            <person name="Liang Y."/>
            <person name="Feng F."/>
        </authorList>
    </citation>
    <scope>NUCLEOTIDE SEQUENCE [LARGE SCALE GENOMIC DNA]</scope>
    <source>
        <strain evidence="2">MIMBbqt21</strain>
    </source>
</reference>
<dbReference type="Proteomes" id="UP000194873">
    <property type="component" value="Unassembled WGS sequence"/>
</dbReference>
<evidence type="ECO:0000313" key="3">
    <source>
        <dbReference type="Proteomes" id="UP000194873"/>
    </source>
</evidence>
<dbReference type="RefSeq" id="WP_086596785.1">
    <property type="nucleotide sequence ID" value="NZ_MTSE01000024.1"/>
</dbReference>
<dbReference type="Pfam" id="PF21751">
    <property type="entry name" value="DACNV"/>
    <property type="match status" value="1"/>
</dbReference>
<dbReference type="InterPro" id="IPR048551">
    <property type="entry name" value="DACNV"/>
</dbReference>
<dbReference type="EMBL" id="MTSE01000024">
    <property type="protein sequence ID" value="OUJ70289.1"/>
    <property type="molecule type" value="Genomic_DNA"/>
</dbReference>
<feature type="domain" description="Probable sensor" evidence="1">
    <location>
        <begin position="24"/>
        <end position="120"/>
    </location>
</feature>
<name>A0A243W8C7_9BACT</name>
<keyword evidence="3" id="KW-1185">Reference proteome</keyword>
<proteinExistence type="predicted"/>
<organism evidence="2 3">
    <name type="scientific">Hymenobacter crusticola</name>
    <dbReference type="NCBI Taxonomy" id="1770526"/>
    <lineage>
        <taxon>Bacteria</taxon>
        <taxon>Pseudomonadati</taxon>
        <taxon>Bacteroidota</taxon>
        <taxon>Cytophagia</taxon>
        <taxon>Cytophagales</taxon>
        <taxon>Hymenobacteraceae</taxon>
        <taxon>Hymenobacter</taxon>
    </lineage>
</organism>
<dbReference type="SUPFAM" id="SSF143597">
    <property type="entry name" value="YojJ-like"/>
    <property type="match status" value="1"/>
</dbReference>
<sequence>MTIAHYYPQDLAAALHQRWPTEFPLLPKPAVLTAFISVLYQASLLFEEGRPVACHAVLAPPAQLAAQHVGPTDFHWVHFAEPRAWNEQEVRRLSPAVQQGSSLLAVEPVGDEHLQLWGMLFSGHAWDQVLDGPQRVAAIVPHALLVQVSGPGSLVFYAGSRRVLTLQRGRIEGHGFLQFPQAWGEGRFVENQQLAGPAVADLSWTPVHEECIVQFVLHMQRRALTQSRASGHGVLVVLVPTDRVATLTAPGGVLRPKYRLRSPAAGPRYPTLIRALVRRLLELGELSWAHYQRSTDAELLALTAELDHFADDIAAMGAVDGALVFTQQIELVGFGVEIQATQVPLTQVYRALDVEARTLQPVPADHGGTRHRAAYRLCLAAPDCLAIVVSQDGNVQFVHNQAGQVVFWDQLTF</sequence>
<dbReference type="OrthoDB" id="177520at2"/>